<evidence type="ECO:0000313" key="4">
    <source>
        <dbReference type="Proteomes" id="UP000530928"/>
    </source>
</evidence>
<accession>A0A7W0HUA4</accession>
<keyword evidence="2" id="KW-1133">Transmembrane helix</keyword>
<evidence type="ECO:0000256" key="2">
    <source>
        <dbReference type="SAM" id="Phobius"/>
    </source>
</evidence>
<proteinExistence type="predicted"/>
<evidence type="ECO:0000256" key="1">
    <source>
        <dbReference type="SAM" id="MobiDB-lite"/>
    </source>
</evidence>
<organism evidence="3 4">
    <name type="scientific">Nonomuraea soli</name>
    <dbReference type="NCBI Taxonomy" id="1032476"/>
    <lineage>
        <taxon>Bacteria</taxon>
        <taxon>Bacillati</taxon>
        <taxon>Actinomycetota</taxon>
        <taxon>Actinomycetes</taxon>
        <taxon>Streptosporangiales</taxon>
        <taxon>Streptosporangiaceae</taxon>
        <taxon>Nonomuraea</taxon>
    </lineage>
</organism>
<gene>
    <name evidence="3" type="ORF">HNR30_006972</name>
</gene>
<dbReference type="EMBL" id="JACDUR010000007">
    <property type="protein sequence ID" value="MBA2895586.1"/>
    <property type="molecule type" value="Genomic_DNA"/>
</dbReference>
<protein>
    <recommendedName>
        <fullName evidence="5">WD40 repeat domain-containing protein</fullName>
    </recommendedName>
</protein>
<feature type="region of interest" description="Disordered" evidence="1">
    <location>
        <begin position="290"/>
        <end position="325"/>
    </location>
</feature>
<sequence>MTDLLRETLGEWAGEARVPHDLAARALKKRRRPMIWIVPAVAVAAAAAVALVIVPGAERAAPDPAATVSVEVTLPPRPEPESDIKADVDNNPPATLIAAGQYAVSAYYTINAGPSNGDPFHRTWSLYDPRTGGYERTDWAWVDVAPGLHLAAVLEGPDLGTRLGIMDMKTRQILRWVDLQNPAGSVAWSPDGTKVLATTYSDYPDMVQGEGRQHPDVSKPVRTGYYIVDAATGQADHHALPSMPDNQVGDPEGKPFNGNRRQDLGWSVDGTLLWQPTSTQPAKVYLTADGQPAEAPDKAQADSYRDEPIWSPDGTKRLTGDGLPTPVVDRDGKELGRQKLLQQWAWADNDNIIGLGCYGECENEFHSSIVVTSVDGTQVTQLSTYQKGDDGRWNPVLTRR</sequence>
<dbReference type="SUPFAM" id="SSF82171">
    <property type="entry name" value="DPP6 N-terminal domain-like"/>
    <property type="match status" value="1"/>
</dbReference>
<dbReference type="RefSeq" id="WP_181614310.1">
    <property type="nucleotide sequence ID" value="NZ_BAABAM010000011.1"/>
</dbReference>
<feature type="transmembrane region" description="Helical" evidence="2">
    <location>
        <begin position="34"/>
        <end position="54"/>
    </location>
</feature>
<keyword evidence="2" id="KW-0472">Membrane</keyword>
<dbReference type="Proteomes" id="UP000530928">
    <property type="component" value="Unassembled WGS sequence"/>
</dbReference>
<name>A0A7W0HUA4_9ACTN</name>
<evidence type="ECO:0008006" key="5">
    <source>
        <dbReference type="Google" id="ProtNLM"/>
    </source>
</evidence>
<feature type="compositionally biased region" description="Basic and acidic residues" evidence="1">
    <location>
        <begin position="295"/>
        <end position="319"/>
    </location>
</feature>
<keyword evidence="4" id="KW-1185">Reference proteome</keyword>
<comment type="caution">
    <text evidence="3">The sequence shown here is derived from an EMBL/GenBank/DDBJ whole genome shotgun (WGS) entry which is preliminary data.</text>
</comment>
<feature type="region of interest" description="Disordered" evidence="1">
    <location>
        <begin position="237"/>
        <end position="262"/>
    </location>
</feature>
<keyword evidence="2" id="KW-0812">Transmembrane</keyword>
<evidence type="ECO:0000313" key="3">
    <source>
        <dbReference type="EMBL" id="MBA2895586.1"/>
    </source>
</evidence>
<reference evidence="3 4" key="1">
    <citation type="submission" date="2020-07" db="EMBL/GenBank/DDBJ databases">
        <title>Genomic Encyclopedia of Type Strains, Phase IV (KMG-IV): sequencing the most valuable type-strain genomes for metagenomic binning, comparative biology and taxonomic classification.</title>
        <authorList>
            <person name="Goeker M."/>
        </authorList>
    </citation>
    <scope>NUCLEOTIDE SEQUENCE [LARGE SCALE GENOMIC DNA]</scope>
    <source>
        <strain evidence="3 4">DSM 45533</strain>
    </source>
</reference>
<dbReference type="AlphaFoldDB" id="A0A7W0HUA4"/>